<organism evidence="1 2">
    <name type="scientific">Paenibacillus hexagrammi</name>
    <dbReference type="NCBI Taxonomy" id="2908839"/>
    <lineage>
        <taxon>Bacteria</taxon>
        <taxon>Bacillati</taxon>
        <taxon>Bacillota</taxon>
        <taxon>Bacilli</taxon>
        <taxon>Bacillales</taxon>
        <taxon>Paenibacillaceae</taxon>
        <taxon>Paenibacillus</taxon>
    </lineage>
</organism>
<sequence length="130" mass="14115">MNTSKITGSSWNTGVERVAFQADNNSSADYDVANTNGVSGDAQVKISANNAGDSALSDEQKKKELDRAIKAIQGASVSLEMSVHKETKEIMVKVMNKETGEVIREIPSEKTLDMIAKLMKNAGIIIDERR</sequence>
<dbReference type="RefSeq" id="WP_235119533.1">
    <property type="nucleotide sequence ID" value="NZ_CP090978.1"/>
</dbReference>
<keyword evidence="1" id="KW-0969">Cilium</keyword>
<name>A0ABY3SII5_9BACL</name>
<accession>A0ABY3SII5</accession>
<evidence type="ECO:0000313" key="1">
    <source>
        <dbReference type="EMBL" id="UJF33195.1"/>
    </source>
</evidence>
<keyword evidence="1" id="KW-0282">Flagellum</keyword>
<reference evidence="1 2" key="1">
    <citation type="journal article" date="2024" name="Int. J. Syst. Evol. Microbiol.">
        <title>Paenibacillus hexagrammi sp. nov., a novel bacterium isolated from the gut content of Hexagrammos agrammus.</title>
        <authorList>
            <person name="Jung H.K."/>
            <person name="Kim D.G."/>
            <person name="Zin H."/>
            <person name="Park J."/>
            <person name="Jung H."/>
            <person name="Kim Y.O."/>
            <person name="Kong H.J."/>
            <person name="Kim J.W."/>
            <person name="Kim Y.S."/>
        </authorList>
    </citation>
    <scope>NUCLEOTIDE SEQUENCE [LARGE SCALE GENOMIC DNA]</scope>
    <source>
        <strain evidence="1 2">YPD9-1</strain>
    </source>
</reference>
<proteinExistence type="predicted"/>
<dbReference type="PANTHER" id="PTHR37166:SF1">
    <property type="entry name" value="PROTEIN FLAG"/>
    <property type="match status" value="1"/>
</dbReference>
<dbReference type="InterPro" id="IPR035924">
    <property type="entry name" value="FlaG-like_sf"/>
</dbReference>
<keyword evidence="2" id="KW-1185">Reference proteome</keyword>
<keyword evidence="1" id="KW-0966">Cell projection</keyword>
<gene>
    <name evidence="1" type="ORF">L0M14_27275</name>
</gene>
<dbReference type="Gene3D" id="3.30.160.170">
    <property type="entry name" value="FlaG-like"/>
    <property type="match status" value="1"/>
</dbReference>
<dbReference type="EMBL" id="CP090978">
    <property type="protein sequence ID" value="UJF33195.1"/>
    <property type="molecule type" value="Genomic_DNA"/>
</dbReference>
<dbReference type="Pfam" id="PF03646">
    <property type="entry name" value="FlaG"/>
    <property type="match status" value="1"/>
</dbReference>
<dbReference type="InterPro" id="IPR005186">
    <property type="entry name" value="FlaG"/>
</dbReference>
<dbReference type="Proteomes" id="UP001649230">
    <property type="component" value="Chromosome"/>
</dbReference>
<protein>
    <submittedName>
        <fullName evidence="1">Flagellar protein FlaG</fullName>
    </submittedName>
</protein>
<dbReference type="SUPFAM" id="SSF160214">
    <property type="entry name" value="FlaG-like"/>
    <property type="match status" value="1"/>
</dbReference>
<evidence type="ECO:0000313" key="2">
    <source>
        <dbReference type="Proteomes" id="UP001649230"/>
    </source>
</evidence>
<dbReference type="PANTHER" id="PTHR37166">
    <property type="entry name" value="PROTEIN FLAG"/>
    <property type="match status" value="1"/>
</dbReference>